<dbReference type="Gene3D" id="2.40.10.220">
    <property type="entry name" value="predicted glycosyltransferase like domains"/>
    <property type="match status" value="1"/>
</dbReference>
<dbReference type="RefSeq" id="WP_069476958.1">
    <property type="nucleotide sequence ID" value="NZ_CP017111.1"/>
</dbReference>
<evidence type="ECO:0000259" key="1">
    <source>
        <dbReference type="Pfam" id="PF07238"/>
    </source>
</evidence>
<dbReference type="Proteomes" id="UP000094609">
    <property type="component" value="Chromosome"/>
</dbReference>
<gene>
    <name evidence="2" type="ORF">SHALO_0166</name>
</gene>
<proteinExistence type="predicted"/>
<name>A0A1D7TG30_9BACT</name>
<protein>
    <recommendedName>
        <fullName evidence="1">PilZ domain-containing protein</fullName>
    </recommendedName>
</protein>
<dbReference type="PATRIC" id="fig|1193502.14.peg.170"/>
<dbReference type="GO" id="GO:0035438">
    <property type="term" value="F:cyclic-di-GMP binding"/>
    <property type="evidence" value="ECO:0007669"/>
    <property type="project" value="InterPro"/>
</dbReference>
<reference evidence="3" key="1">
    <citation type="submission" date="2016-08" db="EMBL/GenBank/DDBJ databases">
        <title>Complete genome sequence of the organohalide-respiring Epsilonproteobacterium Sulfurospirillum halorespirans.</title>
        <authorList>
            <person name="Goris T."/>
            <person name="Zimmermann J."/>
            <person name="Schenz B."/>
            <person name="Lemos M."/>
            <person name="Hackermueller J."/>
            <person name="Diekert G."/>
        </authorList>
    </citation>
    <scope>NUCLEOTIDE SEQUENCE [LARGE SCALE GENOMIC DNA]</scope>
    <source>
        <strain>DSM 13726</strain>
        <strain evidence="3">PCE-M2</strain>
    </source>
</reference>
<dbReference type="Pfam" id="PF07238">
    <property type="entry name" value="PilZ"/>
    <property type="match status" value="1"/>
</dbReference>
<keyword evidence="3" id="KW-1185">Reference proteome</keyword>
<dbReference type="InterPro" id="IPR009875">
    <property type="entry name" value="PilZ_domain"/>
</dbReference>
<organism evidence="2 3">
    <name type="scientific">Sulfurospirillum halorespirans DSM 13726</name>
    <dbReference type="NCBI Taxonomy" id="1193502"/>
    <lineage>
        <taxon>Bacteria</taxon>
        <taxon>Pseudomonadati</taxon>
        <taxon>Campylobacterota</taxon>
        <taxon>Epsilonproteobacteria</taxon>
        <taxon>Campylobacterales</taxon>
        <taxon>Sulfurospirillaceae</taxon>
        <taxon>Sulfurospirillum</taxon>
    </lineage>
</organism>
<sequence length="383" mass="44083">MEKEVISSSDKEKFLAASALFLKEFELSFTEYFTCLCVNYDKAVSKDEAKEIALTIYQGLFKCDYDIEELREDLFVRMRHDGVMIGFLINRTLFYLIESYLSFVRKQEIASQVELLIGCVSHFINVIESEVTPKVCNATAAFDVSFSSDVMFTPTNNIIEAFHTMRDDNQSVTFLNLYKGVPISSEASIVEIEGEQVTFRIDKLQEIAMKLDGQAFIVKNNYFNKHLKADIIYSDFQNNTVVLKNFIYLLNMPALQREFIRVHPDIIANVYLHQFGNMQTIGRLYDLSMNGLGVVSSENNGIFVGAKVLVAFELNSVSTSVNGDKKIEVQGEVINVIEYKDSYRYCMRIVPNREMSEKILHYITKREHEILEDLNNELNEYRV</sequence>
<dbReference type="KEGG" id="shal:SHALO_0166"/>
<dbReference type="AlphaFoldDB" id="A0A1D7TG30"/>
<dbReference type="EMBL" id="CP017111">
    <property type="protein sequence ID" value="AOO63963.1"/>
    <property type="molecule type" value="Genomic_DNA"/>
</dbReference>
<dbReference type="SUPFAM" id="SSF141371">
    <property type="entry name" value="PilZ domain-like"/>
    <property type="match status" value="1"/>
</dbReference>
<accession>A0A1D7TG30</accession>
<evidence type="ECO:0000313" key="2">
    <source>
        <dbReference type="EMBL" id="AOO63963.1"/>
    </source>
</evidence>
<dbReference type="STRING" id="1193502.SHALO_0166"/>
<feature type="domain" description="PilZ" evidence="1">
    <location>
        <begin position="256"/>
        <end position="363"/>
    </location>
</feature>
<evidence type="ECO:0000313" key="3">
    <source>
        <dbReference type="Proteomes" id="UP000094609"/>
    </source>
</evidence>